<dbReference type="GO" id="GO:0010288">
    <property type="term" value="P:response to lead ion"/>
    <property type="evidence" value="ECO:0007669"/>
    <property type="project" value="TreeGrafter"/>
</dbReference>
<comment type="caution">
    <text evidence="2">The sequence shown here is derived from an EMBL/GenBank/DDBJ whole genome shotgun (WGS) entry which is preliminary data.</text>
</comment>
<organism evidence="2 3">
    <name type="scientific">Zhihengliuella flava</name>
    <dbReference type="NCBI Taxonomy" id="1285193"/>
    <lineage>
        <taxon>Bacteria</taxon>
        <taxon>Bacillati</taxon>
        <taxon>Actinomycetota</taxon>
        <taxon>Actinomycetes</taxon>
        <taxon>Micrococcales</taxon>
        <taxon>Micrococcaceae</taxon>
        <taxon>Zhihengliuella</taxon>
    </lineage>
</organism>
<dbReference type="Pfam" id="PF01022">
    <property type="entry name" value="HTH_5"/>
    <property type="match status" value="1"/>
</dbReference>
<protein>
    <submittedName>
        <fullName evidence="2">DNA-binding transcriptional ArsR family regulator</fullName>
    </submittedName>
</protein>
<dbReference type="InterPro" id="IPR036390">
    <property type="entry name" value="WH_DNA-bd_sf"/>
</dbReference>
<dbReference type="Gene3D" id="1.10.10.10">
    <property type="entry name" value="Winged helix-like DNA-binding domain superfamily/Winged helix DNA-binding domain"/>
    <property type="match status" value="1"/>
</dbReference>
<dbReference type="PANTHER" id="PTHR39168">
    <property type="entry name" value="TRANSCRIPTIONAL REGULATOR-RELATED"/>
    <property type="match status" value="1"/>
</dbReference>
<dbReference type="InterPro" id="IPR001845">
    <property type="entry name" value="HTH_ArsR_DNA-bd_dom"/>
</dbReference>
<keyword evidence="2" id="KW-0238">DNA-binding</keyword>
<dbReference type="GO" id="GO:0097063">
    <property type="term" value="F:cadmium ion sensor activity"/>
    <property type="evidence" value="ECO:0007669"/>
    <property type="project" value="TreeGrafter"/>
</dbReference>
<accession>A0A931GF32</accession>
<dbReference type="Proteomes" id="UP000625033">
    <property type="component" value="Unassembled WGS sequence"/>
</dbReference>
<dbReference type="SUPFAM" id="SSF46785">
    <property type="entry name" value="Winged helix' DNA-binding domain"/>
    <property type="match status" value="1"/>
</dbReference>
<evidence type="ECO:0000313" key="3">
    <source>
        <dbReference type="Proteomes" id="UP000625033"/>
    </source>
</evidence>
<dbReference type="AlphaFoldDB" id="A0A931GF32"/>
<dbReference type="PROSITE" id="PS50987">
    <property type="entry name" value="HTH_ARSR_2"/>
    <property type="match status" value="1"/>
</dbReference>
<dbReference type="PRINTS" id="PR00778">
    <property type="entry name" value="HTHARSR"/>
</dbReference>
<reference evidence="2" key="1">
    <citation type="submission" date="2020-11" db="EMBL/GenBank/DDBJ databases">
        <title>Sequencing the genomes of 1000 actinobacteria strains.</title>
        <authorList>
            <person name="Klenk H.-P."/>
        </authorList>
    </citation>
    <scope>NUCLEOTIDE SEQUENCE</scope>
    <source>
        <strain evidence="2">DSM 26152</strain>
    </source>
</reference>
<name>A0A931GF32_9MICC</name>
<dbReference type="EMBL" id="JADOTZ010000001">
    <property type="protein sequence ID" value="MBG6084785.1"/>
    <property type="molecule type" value="Genomic_DNA"/>
</dbReference>
<dbReference type="PANTHER" id="PTHR39168:SF2">
    <property type="entry name" value="HTH-TYPE TRANSCRIPTIONAL REGULATOR CMTR"/>
    <property type="match status" value="1"/>
</dbReference>
<gene>
    <name evidence="2" type="ORF">IW252_001552</name>
</gene>
<dbReference type="GO" id="GO:0003677">
    <property type="term" value="F:DNA binding"/>
    <property type="evidence" value="ECO:0007669"/>
    <property type="project" value="UniProtKB-KW"/>
</dbReference>
<sequence>METLTETHARAVARLGYALSDPGRARILVRLRAGAATPSDLVALLGASKQAVSNHLACLRGCGLVEAERQGRSQLYRLTWDGLAQAIDALAALTLQVDPQCCGPDGCRCP</sequence>
<dbReference type="CDD" id="cd00090">
    <property type="entry name" value="HTH_ARSR"/>
    <property type="match status" value="1"/>
</dbReference>
<dbReference type="SMART" id="SM00418">
    <property type="entry name" value="HTH_ARSR"/>
    <property type="match status" value="1"/>
</dbReference>
<dbReference type="InterPro" id="IPR052543">
    <property type="entry name" value="HTH_Metal-responsive_Reg"/>
</dbReference>
<dbReference type="RefSeq" id="WP_196836043.1">
    <property type="nucleotide sequence ID" value="NZ_JADOTZ010000001.1"/>
</dbReference>
<dbReference type="InterPro" id="IPR036388">
    <property type="entry name" value="WH-like_DNA-bd_sf"/>
</dbReference>
<dbReference type="GO" id="GO:0003700">
    <property type="term" value="F:DNA-binding transcription factor activity"/>
    <property type="evidence" value="ECO:0007669"/>
    <property type="project" value="InterPro"/>
</dbReference>
<dbReference type="NCBIfam" id="NF033788">
    <property type="entry name" value="HTH_metalloreg"/>
    <property type="match status" value="1"/>
</dbReference>
<feature type="domain" description="HTH arsR-type" evidence="1">
    <location>
        <begin position="4"/>
        <end position="98"/>
    </location>
</feature>
<evidence type="ECO:0000259" key="1">
    <source>
        <dbReference type="PROSITE" id="PS50987"/>
    </source>
</evidence>
<evidence type="ECO:0000313" key="2">
    <source>
        <dbReference type="EMBL" id="MBG6084785.1"/>
    </source>
</evidence>
<dbReference type="GO" id="GO:0046686">
    <property type="term" value="P:response to cadmium ion"/>
    <property type="evidence" value="ECO:0007669"/>
    <property type="project" value="TreeGrafter"/>
</dbReference>
<dbReference type="GO" id="GO:0032791">
    <property type="term" value="F:lead ion binding"/>
    <property type="evidence" value="ECO:0007669"/>
    <property type="project" value="TreeGrafter"/>
</dbReference>
<dbReference type="InterPro" id="IPR011991">
    <property type="entry name" value="ArsR-like_HTH"/>
</dbReference>
<keyword evidence="3" id="KW-1185">Reference proteome</keyword>
<proteinExistence type="predicted"/>